<dbReference type="OrthoDB" id="3358371at2759"/>
<dbReference type="Pfam" id="PF05368">
    <property type="entry name" value="NmrA"/>
    <property type="match status" value="1"/>
</dbReference>
<sequence>MNNIIVVVSALGTQGASVISACLSSPVLSNYKIRALTSNPTCEAATSLAASNSRITIHGTDLNSLKSVTQAFENATLIFANTAFDPQTFIASGPTAAQTREETQGLNIARAAAQIPSLKHLIWSTLVDTDSITDGKIVTPHFQSKIPAEKYLRNPENGMADRTTFLHVGLYASVFQRMPYTPIFVKEAQKYIITLPCATQTKIPFVGDETLNIGLIAHSIFMQPEKTLGQTVSGAIEYLTGPEIALAISNALKKIASQHPGAIQSTQVAYIDTTLESYEALWGSVGLETGLMFKFINDFPSIAESYGSDGRSKSLLTPAELGLKEELRLLEQRLEDLDWKTALA</sequence>
<dbReference type="InterPro" id="IPR036291">
    <property type="entry name" value="NAD(P)-bd_dom_sf"/>
</dbReference>
<dbReference type="PANTHER" id="PTHR42748:SF28">
    <property type="entry name" value="NMRA-LIKE DOMAIN-CONTAINING PROTEIN"/>
    <property type="match status" value="1"/>
</dbReference>
<dbReference type="GO" id="GO:0005634">
    <property type="term" value="C:nucleus"/>
    <property type="evidence" value="ECO:0007669"/>
    <property type="project" value="TreeGrafter"/>
</dbReference>
<gene>
    <name evidence="4" type="ORF">BHQ10_002350</name>
</gene>
<reference evidence="4 5" key="1">
    <citation type="journal article" date="2017" name="Biotechnol. Biofuels">
        <title>Differential beta-glucosidase expression as a function of carbon source availability in Talaromyces amestolkiae: a genomic and proteomic approach.</title>
        <authorList>
            <person name="de Eugenio L.I."/>
            <person name="Mendez-Liter J.A."/>
            <person name="Nieto-Dominguez M."/>
            <person name="Alonso L."/>
            <person name="Gil-Munoz J."/>
            <person name="Barriuso J."/>
            <person name="Prieto A."/>
            <person name="Martinez M.J."/>
        </authorList>
    </citation>
    <scope>NUCLEOTIDE SEQUENCE [LARGE SCALE GENOMIC DNA]</scope>
    <source>
        <strain evidence="4 5">CIB</strain>
    </source>
</reference>
<dbReference type="RefSeq" id="XP_040730855.1">
    <property type="nucleotide sequence ID" value="XM_040874487.1"/>
</dbReference>
<dbReference type="InterPro" id="IPR051164">
    <property type="entry name" value="NmrA-like_oxidored"/>
</dbReference>
<organism evidence="4 5">
    <name type="scientific">Talaromyces amestolkiae</name>
    <dbReference type="NCBI Taxonomy" id="1196081"/>
    <lineage>
        <taxon>Eukaryota</taxon>
        <taxon>Fungi</taxon>
        <taxon>Dikarya</taxon>
        <taxon>Ascomycota</taxon>
        <taxon>Pezizomycotina</taxon>
        <taxon>Eurotiomycetes</taxon>
        <taxon>Eurotiomycetidae</taxon>
        <taxon>Eurotiales</taxon>
        <taxon>Trichocomaceae</taxon>
        <taxon>Talaromyces</taxon>
        <taxon>Talaromyces sect. Talaromyces</taxon>
    </lineage>
</organism>
<dbReference type="SUPFAM" id="SSF51735">
    <property type="entry name" value="NAD(P)-binding Rossmann-fold domains"/>
    <property type="match status" value="1"/>
</dbReference>
<evidence type="ECO:0000256" key="2">
    <source>
        <dbReference type="ARBA" id="ARBA00022857"/>
    </source>
</evidence>
<dbReference type="Proteomes" id="UP000249363">
    <property type="component" value="Unassembled WGS sequence"/>
</dbReference>
<feature type="domain" description="NmrA-like" evidence="3">
    <location>
        <begin position="2"/>
        <end position="256"/>
    </location>
</feature>
<name>A0A364KS20_TALAM</name>
<comment type="caution">
    <text evidence="4">The sequence shown here is derived from an EMBL/GenBank/DDBJ whole genome shotgun (WGS) entry which is preliminary data.</text>
</comment>
<evidence type="ECO:0000313" key="5">
    <source>
        <dbReference type="Proteomes" id="UP000249363"/>
    </source>
</evidence>
<keyword evidence="5" id="KW-1185">Reference proteome</keyword>
<evidence type="ECO:0000256" key="1">
    <source>
        <dbReference type="ARBA" id="ARBA00006328"/>
    </source>
</evidence>
<comment type="similarity">
    <text evidence="1">Belongs to the NmrA-type oxidoreductase family.</text>
</comment>
<accession>A0A364KS20</accession>
<dbReference type="STRING" id="1196081.A0A364KS20"/>
<dbReference type="Gene3D" id="3.40.50.720">
    <property type="entry name" value="NAD(P)-binding Rossmann-like Domain"/>
    <property type="match status" value="1"/>
</dbReference>
<keyword evidence="2" id="KW-0521">NADP</keyword>
<dbReference type="EMBL" id="MIKG01000003">
    <property type="protein sequence ID" value="RAO66338.1"/>
    <property type="molecule type" value="Genomic_DNA"/>
</dbReference>
<dbReference type="GeneID" id="63791567"/>
<proteinExistence type="inferred from homology"/>
<dbReference type="Gene3D" id="3.90.25.10">
    <property type="entry name" value="UDP-galactose 4-epimerase, domain 1"/>
    <property type="match status" value="1"/>
</dbReference>
<dbReference type="InterPro" id="IPR008030">
    <property type="entry name" value="NmrA-like"/>
</dbReference>
<dbReference type="AlphaFoldDB" id="A0A364KS20"/>
<protein>
    <recommendedName>
        <fullName evidence="3">NmrA-like domain-containing protein</fullName>
    </recommendedName>
</protein>
<evidence type="ECO:0000313" key="4">
    <source>
        <dbReference type="EMBL" id="RAO66338.1"/>
    </source>
</evidence>
<evidence type="ECO:0000259" key="3">
    <source>
        <dbReference type="Pfam" id="PF05368"/>
    </source>
</evidence>
<dbReference type="PANTHER" id="PTHR42748">
    <property type="entry name" value="NITROGEN METABOLITE REPRESSION PROTEIN NMRA FAMILY MEMBER"/>
    <property type="match status" value="1"/>
</dbReference>